<keyword evidence="2" id="KW-0645">Protease</keyword>
<comment type="caution">
    <text evidence="10">The sequence shown here is derived from an EMBL/GenBank/DDBJ whole genome shotgun (WGS) entry which is preliminary data.</text>
</comment>
<sequence length="967" mass="98531">MSTRAFMSRLTFLTLLLSLLAVQAFAGGRFIDDNDTVTLQGNTHPLAHRAMAKSAADTSLRMDHMVMALQISAAKQAALSTFLKQQHDPTSPNYHKWLTPDQFAAQFGPSAADVADITTWLTSHGFKIDEVAKSRMWINFSGDVNHVEQAFRTQISTVTVDGKSYHANTTDPSIPRALSDVVSGVVTLHNIPRKPKHNGATAFPSNQAVPNYTSGSYHYLAPGDFATIYNVNPLYNAGLDGTGQSIAIVGRTHPAATNWSTFRSKMGLPANAPQVIVNGTDPGDLGANEDTEANLDVEWAGAVAKNATIKFVTSQSTNTTDGVDLSAQYIVANNVAPIVSLSFGSCESDMGATENTFYNNLWAQAAAQGQTVLVAAGDSGAAGCSDPSGATGSGKAVNGLASTPYNIAVGGTQFNEGSTQYWNSVSTTSMTSALGYIPEVVWNESGSVSGGSGLWATGGGASQIYSKPSWQVATGVPQDGSRDIPDVSLSGAGHDSYLIVTGGSLSAVSGTSAGTPSFAGIVALLLQKTGQRIGNANVGLYQLANLQYGANGASVFHDVTSGSNSVPGVTGYSAASGYDQATGLGSVDANALVTNWGATGSTTSSPSFSLAAVSPVSITAGKSGSVSVQVSVANGFNSSVTFSVSGLPSGVTGTFTPASLAAPGSGTTTLSLNVASTVTVGTRTVTVTATGGGITRTQSFSLTVLAGPDFSLSAPSSGSILVGNSGTLSVATAVSGGFSSSVALAVSGLPSGVTASFAPTTIAAPGSGTSVLTLTVASTATAGTSTLTITATGGGITHTTTFALTIQSGALYSSSFTDNWLTTSVSGRSARWYLASSGTYPTVTPHTGTAMAQFNSYSATSGNSARLFTSGRLTIPSTAKSATLSFWMYHDPNRPTKNDTVQAQLSTNGSTWANVGAAVARYAATAGWTQVSVDISSYIGKSVYLGFLGTSAAGYNMYLDDLSVTVK</sequence>
<reference evidence="10" key="1">
    <citation type="submission" date="2020-12" db="EMBL/GenBank/DDBJ databases">
        <title>Geomonas sp. Red875, isolated from river sediment.</title>
        <authorList>
            <person name="Xu Z."/>
            <person name="Zhang Z."/>
            <person name="Masuda Y."/>
            <person name="Itoh H."/>
            <person name="Senoo K."/>
        </authorList>
    </citation>
    <scope>NUCLEOTIDE SEQUENCE</scope>
    <source>
        <strain evidence="10">Red875</strain>
    </source>
</reference>
<evidence type="ECO:0000256" key="6">
    <source>
        <dbReference type="ARBA" id="ARBA00022837"/>
    </source>
</evidence>
<organism evidence="10 11">
    <name type="scientific">Geomesophilobacter sediminis</name>
    <dbReference type="NCBI Taxonomy" id="2798584"/>
    <lineage>
        <taxon>Bacteria</taxon>
        <taxon>Pseudomonadati</taxon>
        <taxon>Thermodesulfobacteriota</taxon>
        <taxon>Desulfuromonadia</taxon>
        <taxon>Geobacterales</taxon>
        <taxon>Geobacteraceae</taxon>
        <taxon>Geomesophilobacter</taxon>
    </lineage>
</organism>
<dbReference type="Proteomes" id="UP000636888">
    <property type="component" value="Unassembled WGS sequence"/>
</dbReference>
<dbReference type="AlphaFoldDB" id="A0A8J7LZD6"/>
<evidence type="ECO:0000259" key="9">
    <source>
        <dbReference type="PROSITE" id="PS51695"/>
    </source>
</evidence>
<dbReference type="RefSeq" id="WP_199385131.1">
    <property type="nucleotide sequence ID" value="NZ_JAEMHM010000013.1"/>
</dbReference>
<evidence type="ECO:0000256" key="1">
    <source>
        <dbReference type="ARBA" id="ARBA00001913"/>
    </source>
</evidence>
<keyword evidence="11" id="KW-1185">Reference proteome</keyword>
<evidence type="ECO:0000256" key="4">
    <source>
        <dbReference type="ARBA" id="ARBA00022801"/>
    </source>
</evidence>
<comment type="cofactor">
    <cofactor evidence="1">
        <name>Ca(2+)</name>
        <dbReference type="ChEBI" id="CHEBI:29108"/>
    </cofactor>
</comment>
<evidence type="ECO:0000256" key="3">
    <source>
        <dbReference type="ARBA" id="ARBA00022723"/>
    </source>
</evidence>
<keyword evidence="4" id="KW-0378">Hydrolase</keyword>
<dbReference type="InterPro" id="IPR036852">
    <property type="entry name" value="Peptidase_S8/S53_dom_sf"/>
</dbReference>
<evidence type="ECO:0000256" key="7">
    <source>
        <dbReference type="ARBA" id="ARBA00023145"/>
    </source>
</evidence>
<dbReference type="PANTHER" id="PTHR14218:SF15">
    <property type="entry name" value="TRIPEPTIDYL-PEPTIDASE 1"/>
    <property type="match status" value="1"/>
</dbReference>
<dbReference type="InterPro" id="IPR015366">
    <property type="entry name" value="S53_propep"/>
</dbReference>
<feature type="domain" description="Peptidase S53" evidence="9">
    <location>
        <begin position="219"/>
        <end position="599"/>
    </location>
</feature>
<evidence type="ECO:0000256" key="2">
    <source>
        <dbReference type="ARBA" id="ARBA00022670"/>
    </source>
</evidence>
<keyword evidence="7" id="KW-0865">Zymogen</keyword>
<dbReference type="InterPro" id="IPR013783">
    <property type="entry name" value="Ig-like_fold"/>
</dbReference>
<feature type="signal peptide" evidence="8">
    <location>
        <begin position="1"/>
        <end position="26"/>
    </location>
</feature>
<protein>
    <submittedName>
        <fullName evidence="10">S8/S53 family peptidase</fullName>
    </submittedName>
</protein>
<dbReference type="Gene3D" id="2.60.40.10">
    <property type="entry name" value="Immunoglobulins"/>
    <property type="match status" value="1"/>
</dbReference>
<dbReference type="Pfam" id="PF09286">
    <property type="entry name" value="Pro-kuma_activ"/>
    <property type="match status" value="1"/>
</dbReference>
<dbReference type="EMBL" id="JAEMHM010000013">
    <property type="protein sequence ID" value="MBJ6726241.1"/>
    <property type="molecule type" value="Genomic_DNA"/>
</dbReference>
<accession>A0A8J7LZD6</accession>
<keyword evidence="6" id="KW-0106">Calcium</keyword>
<evidence type="ECO:0000256" key="8">
    <source>
        <dbReference type="SAM" id="SignalP"/>
    </source>
</evidence>
<keyword evidence="3" id="KW-0479">Metal-binding</keyword>
<evidence type="ECO:0000313" key="11">
    <source>
        <dbReference type="Proteomes" id="UP000636888"/>
    </source>
</evidence>
<keyword evidence="8" id="KW-0732">Signal</keyword>
<proteinExistence type="predicted"/>
<dbReference type="NCBIfam" id="NF038128">
    <property type="entry name" value="choice_anch_J"/>
    <property type="match status" value="1"/>
</dbReference>
<dbReference type="PANTHER" id="PTHR14218">
    <property type="entry name" value="PROTEASE S8 TRIPEPTIDYL PEPTIDASE I CLN2"/>
    <property type="match status" value="1"/>
</dbReference>
<dbReference type="SUPFAM" id="SSF52743">
    <property type="entry name" value="Subtilisin-like"/>
    <property type="match status" value="1"/>
</dbReference>
<name>A0A8J7LZD6_9BACT</name>
<dbReference type="Gene3D" id="2.60.120.200">
    <property type="match status" value="1"/>
</dbReference>
<dbReference type="SUPFAM" id="SSF49899">
    <property type="entry name" value="Concanavalin A-like lectins/glucanases"/>
    <property type="match status" value="1"/>
</dbReference>
<dbReference type="Gene3D" id="3.40.50.200">
    <property type="entry name" value="Peptidase S8/S53 domain"/>
    <property type="match status" value="1"/>
</dbReference>
<dbReference type="GO" id="GO:0004252">
    <property type="term" value="F:serine-type endopeptidase activity"/>
    <property type="evidence" value="ECO:0007669"/>
    <property type="project" value="InterPro"/>
</dbReference>
<dbReference type="GO" id="GO:0008240">
    <property type="term" value="F:tripeptidyl-peptidase activity"/>
    <property type="evidence" value="ECO:0007669"/>
    <property type="project" value="TreeGrafter"/>
</dbReference>
<dbReference type="SUPFAM" id="SSF54897">
    <property type="entry name" value="Protease propeptides/inhibitors"/>
    <property type="match status" value="1"/>
</dbReference>
<evidence type="ECO:0000256" key="5">
    <source>
        <dbReference type="ARBA" id="ARBA00022825"/>
    </source>
</evidence>
<evidence type="ECO:0000313" key="10">
    <source>
        <dbReference type="EMBL" id="MBJ6726241.1"/>
    </source>
</evidence>
<dbReference type="InterPro" id="IPR050819">
    <property type="entry name" value="Tripeptidyl-peptidase_I"/>
</dbReference>
<dbReference type="CDD" id="cd11377">
    <property type="entry name" value="Pro-peptidase_S53"/>
    <property type="match status" value="1"/>
</dbReference>
<dbReference type="GO" id="GO:0006508">
    <property type="term" value="P:proteolysis"/>
    <property type="evidence" value="ECO:0007669"/>
    <property type="project" value="UniProtKB-KW"/>
</dbReference>
<keyword evidence="5" id="KW-0720">Serine protease</keyword>
<dbReference type="InterPro" id="IPR013320">
    <property type="entry name" value="ConA-like_dom_sf"/>
</dbReference>
<dbReference type="PROSITE" id="PS51695">
    <property type="entry name" value="SEDOLISIN"/>
    <property type="match status" value="1"/>
</dbReference>
<gene>
    <name evidence="10" type="ORF">JFN93_16125</name>
</gene>
<dbReference type="GO" id="GO:0046872">
    <property type="term" value="F:metal ion binding"/>
    <property type="evidence" value="ECO:0007669"/>
    <property type="project" value="UniProtKB-KW"/>
</dbReference>
<dbReference type="SMART" id="SM00944">
    <property type="entry name" value="Pro-kuma_activ"/>
    <property type="match status" value="1"/>
</dbReference>
<feature type="chain" id="PRO_5035224011" evidence="8">
    <location>
        <begin position="27"/>
        <end position="967"/>
    </location>
</feature>
<dbReference type="CDD" id="cd04056">
    <property type="entry name" value="Peptidases_S53"/>
    <property type="match status" value="1"/>
</dbReference>
<dbReference type="InterPro" id="IPR030400">
    <property type="entry name" value="Sedolisin_dom"/>
</dbReference>